<evidence type="ECO:0000313" key="8">
    <source>
        <dbReference type="Proteomes" id="UP000256695"/>
    </source>
</evidence>
<comment type="caution">
    <text evidence="7">The sequence shown here is derived from an EMBL/GenBank/DDBJ whole genome shotgun (WGS) entry which is preliminary data.</text>
</comment>
<name>A0A3D8J9R2_9HELI</name>
<keyword evidence="2" id="KW-0547">Nucleotide-binding</keyword>
<evidence type="ECO:0000256" key="3">
    <source>
        <dbReference type="ARBA" id="ARBA00022777"/>
    </source>
</evidence>
<gene>
    <name evidence="7" type="ORF">CQA57_04365</name>
</gene>
<dbReference type="InterPro" id="IPR004424">
    <property type="entry name" value="IspE"/>
</dbReference>
<evidence type="ECO:0000259" key="6">
    <source>
        <dbReference type="Pfam" id="PF00288"/>
    </source>
</evidence>
<dbReference type="InterPro" id="IPR014721">
    <property type="entry name" value="Ribsml_uS5_D2-typ_fold_subgr"/>
</dbReference>
<keyword evidence="1" id="KW-0808">Transferase</keyword>
<organism evidence="7 8">
    <name type="scientific">Helicobacter anseris</name>
    <dbReference type="NCBI Taxonomy" id="375926"/>
    <lineage>
        <taxon>Bacteria</taxon>
        <taxon>Pseudomonadati</taxon>
        <taxon>Campylobacterota</taxon>
        <taxon>Epsilonproteobacteria</taxon>
        <taxon>Campylobacterales</taxon>
        <taxon>Helicobacteraceae</taxon>
        <taxon>Helicobacter</taxon>
    </lineage>
</organism>
<accession>A0A3D8J9R2</accession>
<dbReference type="Proteomes" id="UP000256695">
    <property type="component" value="Unassembled WGS sequence"/>
</dbReference>
<proteinExistence type="predicted"/>
<dbReference type="GO" id="GO:0050515">
    <property type="term" value="F:4-(cytidine 5'-diphospho)-2-C-methyl-D-erythritol kinase activity"/>
    <property type="evidence" value="ECO:0007669"/>
    <property type="project" value="UniProtKB-UniRule"/>
</dbReference>
<dbReference type="NCBIfam" id="TIGR00154">
    <property type="entry name" value="ispE"/>
    <property type="match status" value="1"/>
</dbReference>
<keyword evidence="3 7" id="KW-0418">Kinase</keyword>
<dbReference type="EC" id="2.7.1.148" evidence="5"/>
<dbReference type="EMBL" id="NXLX01000008">
    <property type="protein sequence ID" value="RDU73905.1"/>
    <property type="molecule type" value="Genomic_DNA"/>
</dbReference>
<sequence length="260" mass="29750">MLVFDVFPKVNIFLKIIGINEAKYHLLDSRFCLARGELKDIIAIKTSDFFSLKGDFDCPLHQNTIYLAVMELQKFLESKNLSAQPLKQIAIEVEKKIPCGAGLGGGSADAGNVLFFLNQKFFNLSNEDLCFIAKRVGADVPFFVMQCASANVYEIGDRVEKFEEKNLEFEILTPNIYCNTKQVYHQYDKTKAKKTLLSYSYQKFAKMPSCDILKIYDRKQLNDLLIPALELYPALRDFEESLGDEWFFSGSGSSFFRLRK</sequence>
<dbReference type="PANTHER" id="PTHR43527:SF2">
    <property type="entry name" value="4-DIPHOSPHOCYTIDYL-2-C-METHYL-D-ERYTHRITOL KINASE, CHLOROPLASTIC"/>
    <property type="match status" value="1"/>
</dbReference>
<evidence type="ECO:0000256" key="1">
    <source>
        <dbReference type="ARBA" id="ARBA00022679"/>
    </source>
</evidence>
<keyword evidence="8" id="KW-1185">Reference proteome</keyword>
<feature type="domain" description="GHMP kinase N-terminal" evidence="6">
    <location>
        <begin position="77"/>
        <end position="145"/>
    </location>
</feature>
<dbReference type="Gene3D" id="3.30.70.890">
    <property type="entry name" value="GHMP kinase, C-terminal domain"/>
    <property type="match status" value="1"/>
</dbReference>
<dbReference type="InterPro" id="IPR006204">
    <property type="entry name" value="GHMP_kinase_N_dom"/>
</dbReference>
<dbReference type="GO" id="GO:0005524">
    <property type="term" value="F:ATP binding"/>
    <property type="evidence" value="ECO:0007669"/>
    <property type="project" value="UniProtKB-KW"/>
</dbReference>
<evidence type="ECO:0000313" key="7">
    <source>
        <dbReference type="EMBL" id="RDU73905.1"/>
    </source>
</evidence>
<evidence type="ECO:0000256" key="4">
    <source>
        <dbReference type="ARBA" id="ARBA00022840"/>
    </source>
</evidence>
<dbReference type="AlphaFoldDB" id="A0A3D8J9R2"/>
<evidence type="ECO:0000256" key="2">
    <source>
        <dbReference type="ARBA" id="ARBA00022741"/>
    </source>
</evidence>
<dbReference type="RefSeq" id="WP_115579013.1">
    <property type="nucleotide sequence ID" value="NZ_NXLX01000008.1"/>
</dbReference>
<protein>
    <recommendedName>
        <fullName evidence="5">4-(cytidine 5'-diphospho)-2-C-methyl-D-erythritol kinase</fullName>
        <ecNumber evidence="5">2.7.1.148</ecNumber>
    </recommendedName>
</protein>
<dbReference type="PANTHER" id="PTHR43527">
    <property type="entry name" value="4-DIPHOSPHOCYTIDYL-2-C-METHYL-D-ERYTHRITOL KINASE, CHLOROPLASTIC"/>
    <property type="match status" value="1"/>
</dbReference>
<dbReference type="GO" id="GO:0016114">
    <property type="term" value="P:terpenoid biosynthetic process"/>
    <property type="evidence" value="ECO:0007669"/>
    <property type="project" value="UniProtKB-UniRule"/>
</dbReference>
<dbReference type="NCBIfam" id="NF003216">
    <property type="entry name" value="PRK04181.1"/>
    <property type="match status" value="1"/>
</dbReference>
<keyword evidence="4" id="KW-0067">ATP-binding</keyword>
<dbReference type="OrthoDB" id="9809438at2"/>
<dbReference type="InterPro" id="IPR036554">
    <property type="entry name" value="GHMP_kinase_C_sf"/>
</dbReference>
<reference evidence="7 8" key="1">
    <citation type="submission" date="2018-04" db="EMBL/GenBank/DDBJ databases">
        <title>Novel Campyloabacter and Helicobacter Species and Strains.</title>
        <authorList>
            <person name="Mannion A.J."/>
            <person name="Shen Z."/>
            <person name="Fox J.G."/>
        </authorList>
    </citation>
    <scope>NUCLEOTIDE SEQUENCE [LARGE SCALE GENOMIC DNA]</scope>
    <source>
        <strain evidence="7 8">MIT 04-9362</strain>
    </source>
</reference>
<evidence type="ECO:0000256" key="5">
    <source>
        <dbReference type="NCBIfam" id="TIGR00154"/>
    </source>
</evidence>
<dbReference type="Pfam" id="PF00288">
    <property type="entry name" value="GHMP_kinases_N"/>
    <property type="match status" value="1"/>
</dbReference>
<dbReference type="SUPFAM" id="SSF54211">
    <property type="entry name" value="Ribosomal protein S5 domain 2-like"/>
    <property type="match status" value="1"/>
</dbReference>
<dbReference type="InterPro" id="IPR020568">
    <property type="entry name" value="Ribosomal_Su5_D2-typ_SF"/>
</dbReference>
<dbReference type="SUPFAM" id="SSF55060">
    <property type="entry name" value="GHMP Kinase, C-terminal domain"/>
    <property type="match status" value="1"/>
</dbReference>
<dbReference type="Gene3D" id="3.30.230.10">
    <property type="match status" value="1"/>
</dbReference>
<dbReference type="PIRSF" id="PIRSF010376">
    <property type="entry name" value="IspE"/>
    <property type="match status" value="1"/>
</dbReference>